<dbReference type="STRING" id="1925591.BI308_07555"/>
<feature type="transmembrane region" description="Helical" evidence="1">
    <location>
        <begin position="38"/>
        <end position="57"/>
    </location>
</feature>
<evidence type="ECO:0008006" key="4">
    <source>
        <dbReference type="Google" id="ProtNLM"/>
    </source>
</evidence>
<name>A0A1L9QUE5_9CYAN</name>
<protein>
    <recommendedName>
        <fullName evidence="4">EamA domain-containing protein</fullName>
    </recommendedName>
</protein>
<evidence type="ECO:0000313" key="2">
    <source>
        <dbReference type="EMBL" id="OJJ26246.1"/>
    </source>
</evidence>
<comment type="caution">
    <text evidence="2">The sequence shown here is derived from an EMBL/GenBank/DDBJ whole genome shotgun (WGS) entry which is preliminary data.</text>
</comment>
<evidence type="ECO:0000313" key="3">
    <source>
        <dbReference type="Proteomes" id="UP000183940"/>
    </source>
</evidence>
<dbReference type="EMBL" id="MLAW01000009">
    <property type="protein sequence ID" value="OJJ26246.1"/>
    <property type="molecule type" value="Genomic_DNA"/>
</dbReference>
<reference evidence="2" key="1">
    <citation type="submission" date="2016-10" db="EMBL/GenBank/DDBJ databases">
        <title>CRISPR-Cas defence system in Roseofilum reptotaenium: evidence of a bacteriophage-cyanobacterium arms race in the coral black band disease.</title>
        <authorList>
            <person name="Buerger P."/>
            <person name="Wood-Charlson E.M."/>
            <person name="Weynberg K.D."/>
            <person name="Willis B."/>
            <person name="Van Oppen M.J."/>
        </authorList>
    </citation>
    <scope>NUCLEOTIDE SEQUENCE [LARGE SCALE GENOMIC DNA]</scope>
    <source>
        <strain evidence="2">AO1-A</strain>
    </source>
</reference>
<proteinExistence type="predicted"/>
<feature type="transmembrane region" description="Helical" evidence="1">
    <location>
        <begin position="6"/>
        <end position="26"/>
    </location>
</feature>
<dbReference type="Proteomes" id="UP000183940">
    <property type="component" value="Unassembled WGS sequence"/>
</dbReference>
<feature type="transmembrane region" description="Helical" evidence="1">
    <location>
        <begin position="127"/>
        <end position="144"/>
    </location>
</feature>
<feature type="transmembrane region" description="Helical" evidence="1">
    <location>
        <begin position="102"/>
        <end position="121"/>
    </location>
</feature>
<accession>A0A1L9QUE5</accession>
<organism evidence="2 3">
    <name type="scientific">Roseofilum reptotaenium AO1-A</name>
    <dbReference type="NCBI Taxonomy" id="1925591"/>
    <lineage>
        <taxon>Bacteria</taxon>
        <taxon>Bacillati</taxon>
        <taxon>Cyanobacteriota</taxon>
        <taxon>Cyanophyceae</taxon>
        <taxon>Desertifilales</taxon>
        <taxon>Desertifilaceae</taxon>
        <taxon>Roseofilum</taxon>
    </lineage>
</organism>
<keyword evidence="1" id="KW-1133">Transmembrane helix</keyword>
<keyword evidence="3" id="KW-1185">Reference proteome</keyword>
<keyword evidence="1" id="KW-0472">Membrane</keyword>
<feature type="transmembrane region" description="Helical" evidence="1">
    <location>
        <begin position="69"/>
        <end position="90"/>
    </location>
</feature>
<dbReference type="AlphaFoldDB" id="A0A1L9QUE5"/>
<gene>
    <name evidence="2" type="ORF">BI308_07555</name>
</gene>
<sequence length="146" mass="14977">MSPQQLGLIIGGLVPALLYGVAGIFAKVSTTAGMPVGAHLICIGVMVSLVGAIMQQVLPAPLPSTGAMISSSMLGLLWGLGTGFVALGLIKYQAPLSKLVPLYNMNTLITVVLALIIFLEWKTVDPLKLSVGAILVIVGGLLVSKA</sequence>
<evidence type="ECO:0000256" key="1">
    <source>
        <dbReference type="SAM" id="Phobius"/>
    </source>
</evidence>
<keyword evidence="1" id="KW-0812">Transmembrane</keyword>